<dbReference type="GO" id="GO:0020037">
    <property type="term" value="F:heme binding"/>
    <property type="evidence" value="ECO:0007669"/>
    <property type="project" value="InterPro"/>
</dbReference>
<comment type="caution">
    <text evidence="7">The sequence shown here is derived from an EMBL/GenBank/DDBJ whole genome shotgun (WGS) entry which is preliminary data.</text>
</comment>
<dbReference type="EMBL" id="JAFIDN010000001">
    <property type="protein sequence ID" value="MBP3191409.1"/>
    <property type="molecule type" value="Genomic_DNA"/>
</dbReference>
<proteinExistence type="predicted"/>
<name>A0A8J7UVQ4_9BACT</name>
<evidence type="ECO:0000313" key="8">
    <source>
        <dbReference type="Proteomes" id="UP000673975"/>
    </source>
</evidence>
<keyword evidence="5" id="KW-0812">Transmembrane</keyword>
<dbReference type="InterPro" id="IPR009056">
    <property type="entry name" value="Cyt_c-like_dom"/>
</dbReference>
<gene>
    <name evidence="7" type="ORF">NATSA_01915</name>
</gene>
<evidence type="ECO:0000256" key="5">
    <source>
        <dbReference type="SAM" id="Phobius"/>
    </source>
</evidence>
<dbReference type="AlphaFoldDB" id="A0A8J7UVQ4"/>
<dbReference type="GO" id="GO:0009055">
    <property type="term" value="F:electron transfer activity"/>
    <property type="evidence" value="ECO:0007669"/>
    <property type="project" value="InterPro"/>
</dbReference>
<organism evidence="7 8">
    <name type="scientific">Natronogracilivirga saccharolytica</name>
    <dbReference type="NCBI Taxonomy" id="2812953"/>
    <lineage>
        <taxon>Bacteria</taxon>
        <taxon>Pseudomonadati</taxon>
        <taxon>Balneolota</taxon>
        <taxon>Balneolia</taxon>
        <taxon>Balneolales</taxon>
        <taxon>Cyclonatronaceae</taxon>
        <taxon>Natronogracilivirga</taxon>
    </lineage>
</organism>
<dbReference type="Proteomes" id="UP000673975">
    <property type="component" value="Unassembled WGS sequence"/>
</dbReference>
<dbReference type="Gene3D" id="1.10.760.10">
    <property type="entry name" value="Cytochrome c-like domain"/>
    <property type="match status" value="1"/>
</dbReference>
<dbReference type="SUPFAM" id="SSF46626">
    <property type="entry name" value="Cytochrome c"/>
    <property type="match status" value="1"/>
</dbReference>
<dbReference type="Pfam" id="PF02433">
    <property type="entry name" value="FixO"/>
    <property type="match status" value="1"/>
</dbReference>
<keyword evidence="1 4" id="KW-0349">Heme</keyword>
<keyword evidence="8" id="KW-1185">Reference proteome</keyword>
<keyword evidence="2 4" id="KW-0479">Metal-binding</keyword>
<evidence type="ECO:0000259" key="6">
    <source>
        <dbReference type="PROSITE" id="PS51007"/>
    </source>
</evidence>
<dbReference type="InterPro" id="IPR036909">
    <property type="entry name" value="Cyt_c-like_dom_sf"/>
</dbReference>
<dbReference type="GO" id="GO:0046872">
    <property type="term" value="F:metal ion binding"/>
    <property type="evidence" value="ECO:0007669"/>
    <property type="project" value="UniProtKB-KW"/>
</dbReference>
<reference evidence="7" key="1">
    <citation type="submission" date="2021-02" db="EMBL/GenBank/DDBJ databases">
        <title>Natronogracilivirga saccharolytica gen. nov. sp. nov. a new anaerobic, haloalkiliphilic carbohydrate-fermenting bacterium from soda lake and proposing of Cyclonatronumiaceae fam. nov. in the phylum Balneolaeota.</title>
        <authorList>
            <person name="Zhilina T.N."/>
            <person name="Sorokin D.Y."/>
            <person name="Zavarzina D.G."/>
            <person name="Toshchakov S.V."/>
            <person name="Kublanov I.V."/>
        </authorList>
    </citation>
    <scope>NUCLEOTIDE SEQUENCE</scope>
    <source>
        <strain evidence="7">Z-1702</strain>
    </source>
</reference>
<protein>
    <submittedName>
        <fullName evidence="7">Cbb3-type cytochrome c oxidase subunit II</fullName>
    </submittedName>
</protein>
<evidence type="ECO:0000313" key="7">
    <source>
        <dbReference type="EMBL" id="MBP3191409.1"/>
    </source>
</evidence>
<evidence type="ECO:0000256" key="4">
    <source>
        <dbReference type="PROSITE-ProRule" id="PRU00433"/>
    </source>
</evidence>
<keyword evidence="5" id="KW-1133">Transmembrane helix</keyword>
<accession>A0A8J7UVQ4</accession>
<evidence type="ECO:0000256" key="3">
    <source>
        <dbReference type="ARBA" id="ARBA00023004"/>
    </source>
</evidence>
<keyword evidence="5" id="KW-0472">Membrane</keyword>
<keyword evidence="3 4" id="KW-0408">Iron</keyword>
<dbReference type="InterPro" id="IPR003468">
    <property type="entry name" value="Cyt_c_oxidase_monohaem-su/FixO"/>
</dbReference>
<feature type="transmembrane region" description="Helical" evidence="5">
    <location>
        <begin position="6"/>
        <end position="25"/>
    </location>
</feature>
<sequence length="190" mass="21708">MIRYSILLFGIIATFMIAMFGLTILPKIFIDEGVKEPIYFTPFEVTEGHRIFVREGCIYCHSKQTRPEGFGADVERGWGRGSEATDYRNLLPHNLGTMRTGPDLANIGARQSGREWHYINLYQPRAINEESIMPPFPWLFDVVSEDARPGRDGLNLPERFRIPGKKILPTDEARYLVAYLISLDQETGVQ</sequence>
<dbReference type="PROSITE" id="PS51007">
    <property type="entry name" value="CYTC"/>
    <property type="match status" value="1"/>
</dbReference>
<feature type="domain" description="Cytochrome c" evidence="6">
    <location>
        <begin position="43"/>
        <end position="184"/>
    </location>
</feature>
<evidence type="ECO:0000256" key="1">
    <source>
        <dbReference type="ARBA" id="ARBA00022617"/>
    </source>
</evidence>
<dbReference type="RefSeq" id="WP_210509904.1">
    <property type="nucleotide sequence ID" value="NZ_JAFIDN010000001.1"/>
</dbReference>
<evidence type="ECO:0000256" key="2">
    <source>
        <dbReference type="ARBA" id="ARBA00022723"/>
    </source>
</evidence>